<sequence length="434" mass="47528">MTSRSSNSNGSVPSLEVAIVGGGIIGVMTALGLHRRGIKAVIYERAPTWHEVSAGFAFTGAGRECMQQLHPGIVEVLGRISQKTDASTSNTYWDAYHPRNRQDAEDESKALLFKTPNNKLDYWGCVRSQLLLGMAALLPDGAFKFGKQLLSYDDDEKTSKVILRFEDGTTAEADVLLGCDGIHSTTRRIMLGNDHPASRAGYTHIVAYRTMVPIDVGIAALGEKVAKTGCMHCGPNACLMSYPVMNGTLLNVAIFAHDPSEFPEPDKMTAPAERGEIERLFKGWSPHLANIAKLYPENLVKWGLFDMDENPPPTYASGRACIVGDAAHASTPFLGVGACTGVEDALVLCTILESARQKTSNSNVQGESLTQALQTYSQARLDRGRWVHHNSRQVGQMYQWRYGPTGRDTERIKQKLERDCHTIVDYDVMAPLVA</sequence>
<organism evidence="6 7">
    <name type="scientific">Neocucurbitaria cava</name>
    <dbReference type="NCBI Taxonomy" id="798079"/>
    <lineage>
        <taxon>Eukaryota</taxon>
        <taxon>Fungi</taxon>
        <taxon>Dikarya</taxon>
        <taxon>Ascomycota</taxon>
        <taxon>Pezizomycotina</taxon>
        <taxon>Dothideomycetes</taxon>
        <taxon>Pleosporomycetidae</taxon>
        <taxon>Pleosporales</taxon>
        <taxon>Pleosporineae</taxon>
        <taxon>Cucurbitariaceae</taxon>
        <taxon>Neocucurbitaria</taxon>
    </lineage>
</organism>
<keyword evidence="2" id="KW-0274">FAD</keyword>
<dbReference type="PRINTS" id="PR00420">
    <property type="entry name" value="RNGMNOXGNASE"/>
</dbReference>
<dbReference type="GO" id="GO:0016491">
    <property type="term" value="F:oxidoreductase activity"/>
    <property type="evidence" value="ECO:0007669"/>
    <property type="project" value="UniProtKB-KW"/>
</dbReference>
<feature type="domain" description="FAD-binding" evidence="5">
    <location>
        <begin position="15"/>
        <end position="387"/>
    </location>
</feature>
<protein>
    <recommendedName>
        <fullName evidence="5">FAD-binding domain-containing protein</fullName>
    </recommendedName>
</protein>
<dbReference type="InterPro" id="IPR051104">
    <property type="entry name" value="FAD_monoxygenase"/>
</dbReference>
<dbReference type="EMBL" id="JAPEUY010000018">
    <property type="protein sequence ID" value="KAJ4363936.1"/>
    <property type="molecule type" value="Genomic_DNA"/>
</dbReference>
<reference evidence="6" key="1">
    <citation type="submission" date="2022-10" db="EMBL/GenBank/DDBJ databases">
        <title>Tapping the CABI collections for fungal endophytes: first genome assemblies for Collariella, Neodidymelliopsis, Ascochyta clinopodiicola, Didymella pomorum, Didymosphaeria variabile, Neocosmospora piperis and Neocucurbitaria cava.</title>
        <authorList>
            <person name="Hill R."/>
        </authorList>
    </citation>
    <scope>NUCLEOTIDE SEQUENCE</scope>
    <source>
        <strain evidence="6">IMI 356814</strain>
    </source>
</reference>
<dbReference type="PANTHER" id="PTHR46720">
    <property type="entry name" value="HYDROXYLASE, PUTATIVE (AFU_ORTHOLOGUE AFUA_3G01460)-RELATED"/>
    <property type="match status" value="1"/>
</dbReference>
<evidence type="ECO:0000256" key="1">
    <source>
        <dbReference type="ARBA" id="ARBA00022630"/>
    </source>
</evidence>
<evidence type="ECO:0000313" key="6">
    <source>
        <dbReference type="EMBL" id="KAJ4363936.1"/>
    </source>
</evidence>
<evidence type="ECO:0000256" key="2">
    <source>
        <dbReference type="ARBA" id="ARBA00022827"/>
    </source>
</evidence>
<dbReference type="SUPFAM" id="SSF51905">
    <property type="entry name" value="FAD/NAD(P)-binding domain"/>
    <property type="match status" value="1"/>
</dbReference>
<keyword evidence="4" id="KW-1133">Transmembrane helix</keyword>
<keyword evidence="1" id="KW-0285">Flavoprotein</keyword>
<gene>
    <name evidence="6" type="ORF">N0V83_009389</name>
</gene>
<evidence type="ECO:0000256" key="3">
    <source>
        <dbReference type="ARBA" id="ARBA00023002"/>
    </source>
</evidence>
<evidence type="ECO:0000259" key="5">
    <source>
        <dbReference type="Pfam" id="PF01494"/>
    </source>
</evidence>
<evidence type="ECO:0000313" key="7">
    <source>
        <dbReference type="Proteomes" id="UP001140560"/>
    </source>
</evidence>
<keyword evidence="4" id="KW-0472">Membrane</keyword>
<keyword evidence="4" id="KW-0812">Transmembrane</keyword>
<dbReference type="GO" id="GO:0044550">
    <property type="term" value="P:secondary metabolite biosynthetic process"/>
    <property type="evidence" value="ECO:0007669"/>
    <property type="project" value="TreeGrafter"/>
</dbReference>
<keyword evidence="7" id="KW-1185">Reference proteome</keyword>
<name>A0A9W8XZG0_9PLEO</name>
<evidence type="ECO:0000256" key="4">
    <source>
        <dbReference type="SAM" id="Phobius"/>
    </source>
</evidence>
<dbReference type="Proteomes" id="UP001140560">
    <property type="component" value="Unassembled WGS sequence"/>
</dbReference>
<dbReference type="InterPro" id="IPR036188">
    <property type="entry name" value="FAD/NAD-bd_sf"/>
</dbReference>
<dbReference type="SUPFAM" id="SSF54373">
    <property type="entry name" value="FAD-linked reductases, C-terminal domain"/>
    <property type="match status" value="1"/>
</dbReference>
<dbReference type="AlphaFoldDB" id="A0A9W8XZG0"/>
<keyword evidence="3" id="KW-0560">Oxidoreductase</keyword>
<dbReference type="PANTHER" id="PTHR46720:SF3">
    <property type="entry name" value="FAD-BINDING DOMAIN-CONTAINING PROTEIN-RELATED"/>
    <property type="match status" value="1"/>
</dbReference>
<comment type="caution">
    <text evidence="6">The sequence shown here is derived from an EMBL/GenBank/DDBJ whole genome shotgun (WGS) entry which is preliminary data.</text>
</comment>
<dbReference type="Pfam" id="PF01494">
    <property type="entry name" value="FAD_binding_3"/>
    <property type="match status" value="1"/>
</dbReference>
<proteinExistence type="predicted"/>
<accession>A0A9W8XZG0</accession>
<feature type="transmembrane region" description="Helical" evidence="4">
    <location>
        <begin position="12"/>
        <end position="33"/>
    </location>
</feature>
<dbReference type="OrthoDB" id="10021397at2759"/>
<dbReference type="Gene3D" id="3.50.50.60">
    <property type="entry name" value="FAD/NAD(P)-binding domain"/>
    <property type="match status" value="1"/>
</dbReference>
<dbReference type="GO" id="GO:0071949">
    <property type="term" value="F:FAD binding"/>
    <property type="evidence" value="ECO:0007669"/>
    <property type="project" value="InterPro"/>
</dbReference>
<dbReference type="InterPro" id="IPR002938">
    <property type="entry name" value="FAD-bd"/>
</dbReference>